<accession>A0ABM1W0Q0</accession>
<dbReference type="PROSITE" id="PS50024">
    <property type="entry name" value="SEA"/>
    <property type="match status" value="1"/>
</dbReference>
<evidence type="ECO:0000256" key="2">
    <source>
        <dbReference type="SAM" id="Phobius"/>
    </source>
</evidence>
<feature type="region of interest" description="Disordered" evidence="1">
    <location>
        <begin position="1"/>
        <end position="85"/>
    </location>
</feature>
<evidence type="ECO:0000259" key="3">
    <source>
        <dbReference type="PROSITE" id="PS50024"/>
    </source>
</evidence>
<keyword evidence="4" id="KW-1185">Reference proteome</keyword>
<feature type="transmembrane region" description="Helical" evidence="2">
    <location>
        <begin position="119"/>
        <end position="144"/>
    </location>
</feature>
<sequence>MKTEEQTPDDRPHWVRSLDENLTHTSRPDNWNRNFVNGETAKQSNESEASKISASKNNGNSKHGFRLRKKGRSPTQPNNYNDKRHNAMLYRGHYSDTSSIASRYTTSSERRERKKTRRLGLFLLLLIVAFIIAALIGWLVYYLLTRDGPRFEPLVMRKQKLAADGSLRILNETYTDDMANSSSADFKRIAEPLCREIDSFFVSSNLSSHYNGCQLTEIRNVAVEPGCQCAWSPEGSLLVNFRLLFNSTTTDKDTLRWEVYRIIEDGTSKHYLGSLIYVLVTHFLVDIRANWNRPFDGVEVKTSIPVFNLNYTRALDDRKSKEFRAIGTPFCNDVQRILLSGPRRDFADRFSSCEVTHLRPRPDRVDFGVQLRGREWRNVQKKFIYVLMSGARNATIQAQTVKMIGPLIVTPYNLDFKIFPINVT</sequence>
<dbReference type="InterPro" id="IPR000082">
    <property type="entry name" value="SEA_dom"/>
</dbReference>
<gene>
    <name evidence="5" type="primary">LOC118478549</name>
</gene>
<reference evidence="5" key="1">
    <citation type="submission" date="2025-08" db="UniProtKB">
        <authorList>
            <consortium name="RefSeq"/>
        </authorList>
    </citation>
    <scope>IDENTIFICATION</scope>
</reference>
<keyword evidence="2" id="KW-0812">Transmembrane</keyword>
<evidence type="ECO:0000256" key="1">
    <source>
        <dbReference type="SAM" id="MobiDB-lite"/>
    </source>
</evidence>
<dbReference type="SUPFAM" id="SSF82671">
    <property type="entry name" value="SEA domain"/>
    <property type="match status" value="1"/>
</dbReference>
<keyword evidence="2" id="KW-1133">Transmembrane helix</keyword>
<evidence type="ECO:0000313" key="4">
    <source>
        <dbReference type="Proteomes" id="UP000694888"/>
    </source>
</evidence>
<feature type="domain" description="SEA" evidence="3">
    <location>
        <begin position="159"/>
        <end position="291"/>
    </location>
</feature>
<name>A0ABM1W0Q0_APLCA</name>
<feature type="compositionally biased region" description="Basic and acidic residues" evidence="1">
    <location>
        <begin position="1"/>
        <end position="22"/>
    </location>
</feature>
<protein>
    <submittedName>
        <fullName evidence="5">Uncharacterized protein LOC118478549</fullName>
    </submittedName>
</protein>
<dbReference type="Gene3D" id="3.30.70.960">
    <property type="entry name" value="SEA domain"/>
    <property type="match status" value="2"/>
</dbReference>
<dbReference type="RefSeq" id="XP_035828243.1">
    <property type="nucleotide sequence ID" value="XM_035972350.1"/>
</dbReference>
<proteinExistence type="predicted"/>
<dbReference type="InterPro" id="IPR036364">
    <property type="entry name" value="SEA_dom_sf"/>
</dbReference>
<organism evidence="4 5">
    <name type="scientific">Aplysia californica</name>
    <name type="common">California sea hare</name>
    <dbReference type="NCBI Taxonomy" id="6500"/>
    <lineage>
        <taxon>Eukaryota</taxon>
        <taxon>Metazoa</taxon>
        <taxon>Spiralia</taxon>
        <taxon>Lophotrochozoa</taxon>
        <taxon>Mollusca</taxon>
        <taxon>Gastropoda</taxon>
        <taxon>Heterobranchia</taxon>
        <taxon>Euthyneura</taxon>
        <taxon>Tectipleura</taxon>
        <taxon>Aplysiida</taxon>
        <taxon>Aplysioidea</taxon>
        <taxon>Aplysiidae</taxon>
        <taxon>Aplysia</taxon>
    </lineage>
</organism>
<dbReference type="Proteomes" id="UP000694888">
    <property type="component" value="Unplaced"/>
</dbReference>
<dbReference type="GeneID" id="118478549"/>
<feature type="compositionally biased region" description="Polar residues" evidence="1">
    <location>
        <begin position="23"/>
        <end position="61"/>
    </location>
</feature>
<dbReference type="Pfam" id="PF01390">
    <property type="entry name" value="SEA"/>
    <property type="match status" value="1"/>
</dbReference>
<evidence type="ECO:0000313" key="5">
    <source>
        <dbReference type="RefSeq" id="XP_035828243.1"/>
    </source>
</evidence>
<feature type="non-terminal residue" evidence="5">
    <location>
        <position position="424"/>
    </location>
</feature>
<feature type="compositionally biased region" description="Basic residues" evidence="1">
    <location>
        <begin position="63"/>
        <end position="72"/>
    </location>
</feature>
<keyword evidence="2" id="KW-0472">Membrane</keyword>